<proteinExistence type="predicted"/>
<name>A0A9X1L8N0_9FLAO</name>
<organism evidence="2 3">
    <name type="scientific">Neotamlana sargassicola</name>
    <dbReference type="NCBI Taxonomy" id="2883125"/>
    <lineage>
        <taxon>Bacteria</taxon>
        <taxon>Pseudomonadati</taxon>
        <taxon>Bacteroidota</taxon>
        <taxon>Flavobacteriia</taxon>
        <taxon>Flavobacteriales</taxon>
        <taxon>Flavobacteriaceae</taxon>
        <taxon>Neotamlana</taxon>
    </lineage>
</organism>
<dbReference type="RefSeq" id="WP_226697029.1">
    <property type="nucleotide sequence ID" value="NZ_JAJAPX010000009.1"/>
</dbReference>
<keyword evidence="3" id="KW-1185">Reference proteome</keyword>
<dbReference type="Proteomes" id="UP001139286">
    <property type="component" value="Unassembled WGS sequence"/>
</dbReference>
<evidence type="ECO:0000313" key="3">
    <source>
        <dbReference type="Proteomes" id="UP001139286"/>
    </source>
</evidence>
<dbReference type="NCBIfam" id="TIGR04474">
    <property type="entry name" value="tcm_partner"/>
    <property type="match status" value="1"/>
</dbReference>
<evidence type="ECO:0000313" key="2">
    <source>
        <dbReference type="EMBL" id="MCB4809674.1"/>
    </source>
</evidence>
<dbReference type="EMBL" id="JAJAPX010000009">
    <property type="protein sequence ID" value="MCB4809674.1"/>
    <property type="molecule type" value="Genomic_DNA"/>
</dbReference>
<accession>A0A9X1L8N0</accession>
<protein>
    <submittedName>
        <fullName evidence="2">Three-Cys-motif partner protein TcmP</fullName>
    </submittedName>
</protein>
<gene>
    <name evidence="2" type="primary">tcmP</name>
    <name evidence="2" type="ORF">LG651_15565</name>
</gene>
<reference evidence="2" key="1">
    <citation type="submission" date="2021-10" db="EMBL/GenBank/DDBJ databases">
        <title>Tamlana sargassums sp. nov., and Tamlana laminarinivorans sp. nov., two new bacteria isolated from the brown alga.</title>
        <authorList>
            <person name="Li J."/>
        </authorList>
    </citation>
    <scope>NUCLEOTIDE SEQUENCE</scope>
    <source>
        <strain evidence="2">62-3</strain>
    </source>
</reference>
<dbReference type="Pfam" id="PF22560">
    <property type="entry name" value="GMT-wHTH"/>
    <property type="match status" value="1"/>
</dbReference>
<comment type="caution">
    <text evidence="2">The sequence shown here is derived from an EMBL/GenBank/DDBJ whole genome shotgun (WGS) entry which is preliminary data.</text>
</comment>
<dbReference type="InterPro" id="IPR031009">
    <property type="entry name" value="Tcm_partner"/>
</dbReference>
<feature type="domain" description="GMT-like wHTH" evidence="1">
    <location>
        <begin position="314"/>
        <end position="374"/>
    </location>
</feature>
<dbReference type="InterPro" id="IPR054339">
    <property type="entry name" value="GMT_wHTH"/>
</dbReference>
<sequence length="402" mass="47136">MLRLSAKSESLRFPIPALIIAEAVTCKLNKPMSNKKSQINLLNHSEAKVKLFGDYIQKYLNIICNDGYTKAIHIVDLFCGPGVYENGGEGSPVIALKKVKQTYYQFIDKRVVKSPKIHCHFNDIDQDRIKTLDNHIKENKLHYPNFGTLNLVNKDYLEIVEELPNKFKKFKDTKAFVFIDPFGYKEIKAEHILNLLDCDNNAEVLLWLPIQFMYRFSKAGTPDVLENFNTQLGIVKNKLKNEWEYIRSLKEGFQDFIGNNYFVDSFTLKKEENTVFCLFFFSSHIRGYEKMLETKWDIDTEQGRGWKYNSNQSTLFSVLETNRLEDLLLGYLKEGRTNGEIYEYTLRQGFLPKHSTQILKKLQSDNRLDLSKEDNSKIRKGAFYINYKEYKEYYNKLTIKLK</sequence>
<evidence type="ECO:0000259" key="1">
    <source>
        <dbReference type="Pfam" id="PF22560"/>
    </source>
</evidence>
<dbReference type="AlphaFoldDB" id="A0A9X1L8N0"/>